<feature type="active site" description="Glycyl thioester intermediate" evidence="11">
    <location>
        <position position="3633"/>
    </location>
</feature>
<protein>
    <recommendedName>
        <fullName evidence="4">HECT-type E3 ubiquitin transferase</fullName>
        <ecNumber evidence="4">2.3.2.26</ecNumber>
    </recommendedName>
</protein>
<dbReference type="FunFam" id="3.90.1750.10:FF:000003">
    <property type="entry name" value="E3 ubiquitin-protein ligase UPL1"/>
    <property type="match status" value="1"/>
</dbReference>
<organism evidence="15 16">
    <name type="scientific">Calocera cornea HHB12733</name>
    <dbReference type="NCBI Taxonomy" id="1353952"/>
    <lineage>
        <taxon>Eukaryota</taxon>
        <taxon>Fungi</taxon>
        <taxon>Dikarya</taxon>
        <taxon>Basidiomycota</taxon>
        <taxon>Agaricomycotina</taxon>
        <taxon>Dacrymycetes</taxon>
        <taxon>Dacrymycetales</taxon>
        <taxon>Dacrymycetaceae</taxon>
        <taxon>Calocera</taxon>
    </lineage>
</organism>
<dbReference type="SUPFAM" id="SSF56204">
    <property type="entry name" value="Hect, E3 ligase catalytic domain"/>
    <property type="match status" value="1"/>
</dbReference>
<feature type="domain" description="HECT" evidence="14">
    <location>
        <begin position="3331"/>
        <end position="3666"/>
    </location>
</feature>
<feature type="region of interest" description="Disordered" evidence="12">
    <location>
        <begin position="2011"/>
        <end position="2045"/>
    </location>
</feature>
<dbReference type="Gene3D" id="1.10.8.10">
    <property type="entry name" value="DNA helicase RuvA subunit, C-terminal domain"/>
    <property type="match status" value="1"/>
</dbReference>
<dbReference type="PANTHER" id="PTHR11254">
    <property type="entry name" value="HECT DOMAIN UBIQUITIN-PROTEIN LIGASE"/>
    <property type="match status" value="1"/>
</dbReference>
<keyword evidence="9" id="KW-0539">Nucleus</keyword>
<dbReference type="SMART" id="SM00119">
    <property type="entry name" value="HECTc"/>
    <property type="match status" value="1"/>
</dbReference>
<dbReference type="Pfam" id="PF00632">
    <property type="entry name" value="HECT"/>
    <property type="match status" value="1"/>
</dbReference>
<dbReference type="Pfam" id="PF22562">
    <property type="entry name" value="UBA_7"/>
    <property type="match status" value="1"/>
</dbReference>
<dbReference type="GO" id="GO:0051028">
    <property type="term" value="P:mRNA transport"/>
    <property type="evidence" value="ECO:0007669"/>
    <property type="project" value="UniProtKB-KW"/>
</dbReference>
<dbReference type="Gene3D" id="3.90.1750.10">
    <property type="entry name" value="Hect, E3 ligase catalytic domains"/>
    <property type="match status" value="1"/>
</dbReference>
<feature type="region of interest" description="Disordered" evidence="12">
    <location>
        <begin position="2059"/>
        <end position="2201"/>
    </location>
</feature>
<keyword evidence="8" id="KW-0509">mRNA transport</keyword>
<dbReference type="Proteomes" id="UP000076842">
    <property type="component" value="Unassembled WGS sequence"/>
</dbReference>
<dbReference type="FunCoup" id="A0A165JN65">
    <property type="interactions" value="779"/>
</dbReference>
<keyword evidence="5" id="KW-0813">Transport</keyword>
<dbReference type="PANTHER" id="PTHR11254:SF67">
    <property type="entry name" value="E3 UBIQUITIN-PROTEIN LIGASE HUWE1"/>
    <property type="match status" value="1"/>
</dbReference>
<dbReference type="GO" id="GO:0000209">
    <property type="term" value="P:protein polyubiquitination"/>
    <property type="evidence" value="ECO:0007669"/>
    <property type="project" value="TreeGrafter"/>
</dbReference>
<dbReference type="GO" id="GO:0006511">
    <property type="term" value="P:ubiquitin-dependent protein catabolic process"/>
    <property type="evidence" value="ECO:0007669"/>
    <property type="project" value="TreeGrafter"/>
</dbReference>
<dbReference type="STRING" id="1353952.A0A165JN65"/>
<evidence type="ECO:0000256" key="4">
    <source>
        <dbReference type="ARBA" id="ARBA00012485"/>
    </source>
</evidence>
<dbReference type="Gene3D" id="3.30.2410.10">
    <property type="entry name" value="Hect, E3 ligase catalytic domain"/>
    <property type="match status" value="1"/>
</dbReference>
<accession>A0A165JN65</accession>
<feature type="region of interest" description="Disordered" evidence="12">
    <location>
        <begin position="1334"/>
        <end position="1354"/>
    </location>
</feature>
<dbReference type="EMBL" id="KV423919">
    <property type="protein sequence ID" value="KZT62066.1"/>
    <property type="molecule type" value="Genomic_DNA"/>
</dbReference>
<feature type="compositionally biased region" description="Basic and acidic residues" evidence="12">
    <location>
        <begin position="2012"/>
        <end position="2025"/>
    </location>
</feature>
<feature type="region of interest" description="Disordered" evidence="12">
    <location>
        <begin position="2526"/>
        <end position="2566"/>
    </location>
</feature>
<feature type="compositionally biased region" description="Acidic residues" evidence="12">
    <location>
        <begin position="2170"/>
        <end position="2201"/>
    </location>
</feature>
<evidence type="ECO:0000256" key="10">
    <source>
        <dbReference type="ARBA" id="ARBA00034494"/>
    </source>
</evidence>
<dbReference type="EC" id="2.3.2.26" evidence="4"/>
<dbReference type="GO" id="GO:0005737">
    <property type="term" value="C:cytoplasm"/>
    <property type="evidence" value="ECO:0007669"/>
    <property type="project" value="TreeGrafter"/>
</dbReference>
<evidence type="ECO:0000259" key="13">
    <source>
        <dbReference type="PROSITE" id="PS50030"/>
    </source>
</evidence>
<feature type="compositionally biased region" description="Low complexity" evidence="12">
    <location>
        <begin position="2547"/>
        <end position="2561"/>
    </location>
</feature>
<dbReference type="GO" id="GO:0005634">
    <property type="term" value="C:nucleus"/>
    <property type="evidence" value="ECO:0007669"/>
    <property type="project" value="UniProtKB-SubCell"/>
</dbReference>
<dbReference type="PROSITE" id="PS50030">
    <property type="entry name" value="UBA"/>
    <property type="match status" value="1"/>
</dbReference>
<dbReference type="Pfam" id="PF06012">
    <property type="entry name" value="DUF908"/>
    <property type="match status" value="1"/>
</dbReference>
<evidence type="ECO:0000256" key="12">
    <source>
        <dbReference type="SAM" id="MobiDB-lite"/>
    </source>
</evidence>
<feature type="region of interest" description="Disordered" evidence="12">
    <location>
        <begin position="2500"/>
        <end position="2519"/>
    </location>
</feature>
<evidence type="ECO:0000256" key="3">
    <source>
        <dbReference type="ARBA" id="ARBA00004906"/>
    </source>
</evidence>
<dbReference type="GO" id="GO:0061630">
    <property type="term" value="F:ubiquitin protein ligase activity"/>
    <property type="evidence" value="ECO:0007669"/>
    <property type="project" value="UniProtKB-EC"/>
</dbReference>
<feature type="region of interest" description="Disordered" evidence="12">
    <location>
        <begin position="2358"/>
        <end position="2384"/>
    </location>
</feature>
<gene>
    <name evidence="15" type="ORF">CALCODRAFT_514427</name>
</gene>
<feature type="region of interest" description="Disordered" evidence="12">
    <location>
        <begin position="2994"/>
        <end position="3019"/>
    </location>
</feature>
<dbReference type="OrthoDB" id="8068875at2759"/>
<evidence type="ECO:0000313" key="16">
    <source>
        <dbReference type="Proteomes" id="UP000076842"/>
    </source>
</evidence>
<evidence type="ECO:0000313" key="15">
    <source>
        <dbReference type="EMBL" id="KZT62066.1"/>
    </source>
</evidence>
<evidence type="ECO:0000256" key="2">
    <source>
        <dbReference type="ARBA" id="ARBA00004123"/>
    </source>
</evidence>
<dbReference type="InterPro" id="IPR010309">
    <property type="entry name" value="E3_Ub_ligase_DUF908"/>
</dbReference>
<feature type="region of interest" description="Disordered" evidence="12">
    <location>
        <begin position="1704"/>
        <end position="1724"/>
    </location>
</feature>
<feature type="region of interest" description="Disordered" evidence="12">
    <location>
        <begin position="2455"/>
        <end position="2495"/>
    </location>
</feature>
<dbReference type="SMART" id="SM00165">
    <property type="entry name" value="UBA"/>
    <property type="match status" value="1"/>
</dbReference>
<keyword evidence="16" id="KW-1185">Reference proteome</keyword>
<dbReference type="CDD" id="cd14297">
    <property type="entry name" value="UBA2_spUBP14_like"/>
    <property type="match status" value="1"/>
</dbReference>
<evidence type="ECO:0000256" key="6">
    <source>
        <dbReference type="ARBA" id="ARBA00022679"/>
    </source>
</evidence>
<comment type="subcellular location">
    <subcellularLocation>
        <location evidence="2">Nucleus</location>
    </subcellularLocation>
</comment>
<dbReference type="Pfam" id="PF14377">
    <property type="entry name" value="UBM"/>
    <property type="match status" value="3"/>
</dbReference>
<evidence type="ECO:0000259" key="14">
    <source>
        <dbReference type="PROSITE" id="PS50237"/>
    </source>
</evidence>
<dbReference type="InParanoid" id="A0A165JN65"/>
<feature type="compositionally biased region" description="Polar residues" evidence="12">
    <location>
        <begin position="1711"/>
        <end position="1720"/>
    </location>
</feature>
<evidence type="ECO:0000256" key="9">
    <source>
        <dbReference type="ARBA" id="ARBA00023242"/>
    </source>
</evidence>
<dbReference type="Pfam" id="PF06025">
    <property type="entry name" value="DUF913"/>
    <property type="match status" value="1"/>
</dbReference>
<evidence type="ECO:0000256" key="7">
    <source>
        <dbReference type="ARBA" id="ARBA00022786"/>
    </source>
</evidence>
<comment type="pathway">
    <text evidence="3">Protein modification; protein ubiquitination.</text>
</comment>
<comment type="catalytic activity">
    <reaction evidence="1">
        <text>S-ubiquitinyl-[E2 ubiquitin-conjugating enzyme]-L-cysteine + [acceptor protein]-L-lysine = [E2 ubiquitin-conjugating enzyme]-L-cysteine + N(6)-ubiquitinyl-[acceptor protein]-L-lysine.</text>
        <dbReference type="EC" id="2.3.2.26"/>
    </reaction>
</comment>
<dbReference type="FunFam" id="3.30.2410.10:FF:000004">
    <property type="entry name" value="E3 ubiquitin-protein ligase HUWE1, variant"/>
    <property type="match status" value="1"/>
</dbReference>
<dbReference type="FunFam" id="1.10.8.10:FF:000003">
    <property type="entry name" value="UV excision repair protein RAD23 homolog"/>
    <property type="match status" value="1"/>
</dbReference>
<dbReference type="InterPro" id="IPR000569">
    <property type="entry name" value="HECT_dom"/>
</dbReference>
<comment type="similarity">
    <text evidence="10">Belongs to the UPL family. TOM1/PTR1 subfamily.</text>
</comment>
<sequence>MKINKQPKRLGPVHPEVSALISSILAAPKEELPPLLSAVQTWQYPRCDLHAWSAVLNKFDEILEQIINDYEVDQLQVNDFTPSARAVLSEILRFERVLLDNSTNRKIYASYDRLNGLLSTTDLDILVLTLKLFLRPAQQYSSQVSLSQSLAISTPRLAALCMRFPTVRDHDLELAALVSTANPLSESDLPSGDLQFNFYKLEDTKSTAQPGLNVVHIPGLARDPRPTADIVAAAIEKYGVPDEDRFELLHRVRLARALGSSDDRVQEREKLAVVRLLSIAIFCHTHLESVAQNLLFLPDPTIISNVAECLQSRIPAQIQVAALAALDGLARYKSRLTEVMGAINAGVSHGILMSILRRVVSELDKSEEGKDLTSIGLEGVEQLLSFVTYLASNSQGGNMIVGAGLIPLLVQIIDNKQPAALPVMQKTMALADNVLYGYTNAFSIWLNSRGLEVLVERIQYEVNRAIAEPNARGEPDNLPGSLYGRLPYMQSMALKNFLRSMHRMMQSSGTSEGLRSLIDSSLSSSVKAIMTHRGLFGPHIFALSINIMATFIHNEPTSLGILQEQQVPETFYNAVTLGVEPVFEVIQAIPNAIGALCLNQAGQDMLSAKPQFISGWFGIFTSEKHVRVLQDRENAGAIGTAIDELIRHHPALKIMIMDAIKGVFDNIEEMAKSMEPTTPGPGTYGLQLVPQLDGGNGKALGANGDASSFMPKESSTDRMEVAQGVQGRQTTENLVTISIDVLGRFMDGLFQHPPHIGDFISTADGVERICRLYTLPCLPEDFASSTAAEALVSALRSMAEMNTQATLAKIHEQVRSSLSATKDFWFSLQETSKLSANASVSSQEDLVKANRDFRQFVILLGRLTFMADVYASISFSHSRSATSHLQTLASGTDVTFLEDLGALHRCCILENVFLKDEWPSLSEAKENATALTETAAVAHDGANVTHETALLEDTPTAGPIVGGAPEPVAENQDIQDPQESNRKAIKHLINQIPLALTTFFQSIVKMFQYSRRNADTSHKKQASATALAIARVLVKHLTWKPSNEFLASSQYSTYATVMLGLVTILFFDDRTSHSHLQTILVAQFREVGGMNAIFDLCRSWASQGMLLLAGETDREAEPVLVQVFGGLKVALNLFEALVASKPLFESGQTTMLITRDKKPGDKDYFEPHDFLIKLRLDILPLVTELWDAPWVASDHMPTVTPFAPPLGVIKSIVRIMQSIMDADGEERRVEAPTSTGPSWTTGLFSLGGPRPEVVPDENRVQQLIDMGFPRHAVERALRRTGNNVSAATEYLLTHPAALLPEPTAAPAAQAGPSQAPEDVVMENVEVAAIAEADVLADGEPGGDSPTAGLPEAGPEVEMPIDEQQPVPSRIASDENVIVGGSEADSPEDEVTEPTRNVKHDLDTLRSALELRYPRRSLLIADAHESLIFEIKSAFISTRGDYSRLAFNIILDDIKGMQSDLAPKERLLAVRCHLLALILNQPTSAPASVLRDRVEPTGAILLNILQSSAFSPGADSLPRWLSSALLGIEAVLTWANEFVDANLPENDEPIQQPPIVSGSAFSSAYEQLFPLCTELLGNSHLNRDELISVLRLLVLVTRERTYAATFLAVGGLPMLLERFKAPAKDHFGCQIYIMLILRHLVEDEAVLQLAMKDALVDWFHQPRNRIVDASTLLKNVYMVALRDPELFLDAATSVCQLQSPAASGGDHHISLKPTTKPTVTSGDDHMEVTEDTSKALPSSEALEAVVSHLVGELLEVGRVATSKSTFVESIPGKAEEVAMTDAVDGQQAVPSPPSDPPEHVYLCELMSWLTELVTSYAACKVALINHGKKRAGKEAVTTPAKNKITVLNFMVGELLFAGSLNPKPSAAAEYRLRTEIGIWTMSLITALCRDEFPVHESKELHSDLTAVRKAVLDAITKAIRDTMFLENQEGKYDKLHALADLCHHLLVIRPGTTSKLDDASIHIAKLMLERNFVSLLTSTLADVDLNYPHIRTLINAILRPLEQLTRVAIKMGRASEKERERDHASDSPHMLSDQHGGIPREETPDLYRNSALGMFGGEMDEMYDEDDMDDDDEEVDDEEMEVEFEDEESDGSDLQDEEDIEDGEVIVDEEQMDGSAASEEEWEDENDDEEMVEEEEGTEDEDDSIEGDEEVEDEEEAMLWEENAEGLPNAEDGEAEDAEDDAAVQLLEEDLLPNDDDDASDVEDFNVADEIGLLEPQFVDIGGERRGGWRPLQAIQAGSAPGDIPPLFLRALRRGRPAEVGDDDFMGGRPRNSRSGVFEFPHPLLVDPVGGPSQTSSQGRAPQRRMRGHGPFDHNGLPSDPALESLGNAVNMLGQILNGGRGDNPDVEFSAPLAALFGGSRDDTRHHSARRHLSTHASSAAPQRLERERSLLDEDDFGATSSIHRWQEEAALAQGHFAVDRAQKLNNHLILRLLPAAREAAARELEAAEAAVKARAEEEAKRAEEEAKPEAEAAPPAHDGDEAQVGNGDDDQSMDRPVVAGDATIEGSGDGASGEHGQSDMAVEDTDVSDGHVHGASDELPNSGNLNDAETSAEATATEDSAPGPSSAARVTVLIHGNPVDITDTGIDPTFLEALPDDMREEVLNQHFREQRASIPQEPPHGSAISAEFLDALPADIRAEILQQDAAEQRRAAREAAAAEAASEATGPVDMDAATFFATLDPQLRSVVLLEQDDGLLRTLPSSIVAEANDLRVLQRELMRQRGVPPRLQRNNGADALDNHKKTNRDAIQLLDKTGIATLVRLLFYPQLLRKNYLHKILVNICENGKTRAELINLLLNILQDGTGDLAAVDKAFAQLSVRGVKSPITPKSATKPKSQLDGPGISLPSLPAIPGENVPGLIAQRSIEALSYIVNANEQAAVFFLAEQETPLGLRRSTSKKGKGKERPSTSTKYPIVVLLGLLDRPAMLGTGSLMDAVAALLALITRPLTSLEAGASSSEHPPVASLPVVDVFGDAARAPLQDSGTATSAAVNDVVEPAAPPASADPVKGGDETTPAPLVPHPPQIPHHILRLIVNILTVGECSSRTFQQTLALISHLSHLPDAKDIIASELKSRAQSLGSSLFADLDELANVLEESNADNEMRNAVVAKFSPASSDQAKLLRILKTIDYMFQAKKTPSNSPAATNTDGNVASSTAPVQQANASDSDKVYAIYEGFRFTPLWQRLGDCLAIVEDQAETGHIATVLLPLIESLMVVCKYVAPKQSSSNTARIAVASMSPQSPTTPRESMEDLFVSFTDAHRKLLNVMVRNNPSLMSGSFALLVQNPRVLDFDNKRNYFGQQLHKRPHSRELHQTLQLNIRRARVFEDSFQYLQRKTGDQIKYGKLSIRFYDEEGVDAGGVTREWFQILARQMFNADYALFQPCAADRLTYQPNRASWINPEHLLFFKFVGRIIGKAIYDGRLLDAHFARSFYRQLLGKPVDYRDVEWVDPEYYNSLCWILENDPTVLDLNFSLEADEFGQMKMIPLKPDGDKIPVTNENKREYVQLAAQHRLVTSIKDQIEHLLLGFFEIIPKDLITIFNEQEVELLISGTPDIDVDEWRAATDYNGYVPSDPVIVWWWRALKSFSREERAKMLAFVTGTSRVPLDGFNALQGVQGVQRFSIHRAYGDPDRLPQAHTCFNQIDLPSYTSYEKLRTQLLLAINEGGEGFGFA</sequence>
<evidence type="ECO:0000256" key="11">
    <source>
        <dbReference type="PROSITE-ProRule" id="PRU00104"/>
    </source>
</evidence>
<dbReference type="SUPFAM" id="SSF46934">
    <property type="entry name" value="UBA-like"/>
    <property type="match status" value="1"/>
</dbReference>
<dbReference type="UniPathway" id="UPA00143"/>
<keyword evidence="7 11" id="KW-0833">Ubl conjugation pathway</keyword>
<feature type="compositionally biased region" description="Acidic residues" evidence="12">
    <location>
        <begin position="2059"/>
        <end position="2163"/>
    </location>
</feature>
<dbReference type="InterPro" id="IPR009060">
    <property type="entry name" value="UBA-like_sf"/>
</dbReference>
<dbReference type="CDD" id="cd00078">
    <property type="entry name" value="HECTc"/>
    <property type="match status" value="1"/>
</dbReference>
<dbReference type="FunFam" id="3.30.2160.10:FF:000001">
    <property type="entry name" value="E3 ubiquitin-protein ligase NEDD4-like"/>
    <property type="match status" value="1"/>
</dbReference>
<dbReference type="InterPro" id="IPR050409">
    <property type="entry name" value="E3_ubiq-protein_ligase"/>
</dbReference>
<dbReference type="InterPro" id="IPR035983">
    <property type="entry name" value="Hect_E3_ubiquitin_ligase"/>
</dbReference>
<feature type="region of interest" description="Disordered" evidence="12">
    <location>
        <begin position="3133"/>
        <end position="3155"/>
    </location>
</feature>
<dbReference type="InterPro" id="IPR025527">
    <property type="entry name" value="HUWE1/Rev1_UBM"/>
</dbReference>
<feature type="region of interest" description="Disordered" evidence="12">
    <location>
        <begin position="2286"/>
        <end position="2312"/>
    </location>
</feature>
<dbReference type="PROSITE" id="PS50237">
    <property type="entry name" value="HECT"/>
    <property type="match status" value="1"/>
</dbReference>
<evidence type="ECO:0000256" key="1">
    <source>
        <dbReference type="ARBA" id="ARBA00000885"/>
    </source>
</evidence>
<evidence type="ECO:0000256" key="5">
    <source>
        <dbReference type="ARBA" id="ARBA00022448"/>
    </source>
</evidence>
<feature type="compositionally biased region" description="Basic and acidic residues" evidence="12">
    <location>
        <begin position="2455"/>
        <end position="2470"/>
    </location>
</feature>
<reference evidence="15 16" key="1">
    <citation type="journal article" date="2016" name="Mol. Biol. Evol.">
        <title>Comparative Genomics of Early-Diverging Mushroom-Forming Fungi Provides Insights into the Origins of Lignocellulose Decay Capabilities.</title>
        <authorList>
            <person name="Nagy L.G."/>
            <person name="Riley R."/>
            <person name="Tritt A."/>
            <person name="Adam C."/>
            <person name="Daum C."/>
            <person name="Floudas D."/>
            <person name="Sun H."/>
            <person name="Yadav J.S."/>
            <person name="Pangilinan J."/>
            <person name="Larsson K.H."/>
            <person name="Matsuura K."/>
            <person name="Barry K."/>
            <person name="Labutti K."/>
            <person name="Kuo R."/>
            <person name="Ohm R.A."/>
            <person name="Bhattacharya S.S."/>
            <person name="Shirouzu T."/>
            <person name="Yoshinaga Y."/>
            <person name="Martin F.M."/>
            <person name="Grigoriev I.V."/>
            <person name="Hibbett D.S."/>
        </authorList>
    </citation>
    <scope>NUCLEOTIDE SEQUENCE [LARGE SCALE GENOMIC DNA]</scope>
    <source>
        <strain evidence="15 16">HHB12733</strain>
    </source>
</reference>
<keyword evidence="6" id="KW-0808">Transferase</keyword>
<dbReference type="InterPro" id="IPR010314">
    <property type="entry name" value="E3_Ub_ligase_DUF913"/>
</dbReference>
<evidence type="ECO:0000256" key="8">
    <source>
        <dbReference type="ARBA" id="ARBA00022816"/>
    </source>
</evidence>
<feature type="domain" description="UBA" evidence="13">
    <location>
        <begin position="1254"/>
        <end position="1294"/>
    </location>
</feature>
<dbReference type="Gene3D" id="3.30.2160.10">
    <property type="entry name" value="Hect, E3 ligase catalytic domain"/>
    <property type="match status" value="1"/>
</dbReference>
<name>A0A165JN65_9BASI</name>
<proteinExistence type="inferred from homology"/>
<dbReference type="InterPro" id="IPR015940">
    <property type="entry name" value="UBA"/>
</dbReference>